<accession>A0A936ZRX9</accession>
<dbReference type="AlphaFoldDB" id="A0A936ZRX9"/>
<comment type="caution">
    <text evidence="2">The sequence shown here is derived from an EMBL/GenBank/DDBJ whole genome shotgun (WGS) entry which is preliminary data.</text>
</comment>
<reference evidence="2" key="1">
    <citation type="submission" date="2021-01" db="EMBL/GenBank/DDBJ databases">
        <authorList>
            <person name="Zhong Y.L."/>
        </authorList>
    </citation>
    <scope>NUCLEOTIDE SEQUENCE</scope>
    <source>
        <strain evidence="2">KCTC 23302</strain>
    </source>
</reference>
<feature type="domain" description="TonB C-terminal" evidence="1">
    <location>
        <begin position="363"/>
        <end position="421"/>
    </location>
</feature>
<evidence type="ECO:0000313" key="3">
    <source>
        <dbReference type="Proteomes" id="UP000651057"/>
    </source>
</evidence>
<proteinExistence type="predicted"/>
<protein>
    <submittedName>
        <fullName evidence="2">Energy transducer TonB</fullName>
    </submittedName>
</protein>
<gene>
    <name evidence="2" type="ORF">JJQ60_12305</name>
</gene>
<dbReference type="Gene3D" id="3.30.1150.10">
    <property type="match status" value="1"/>
</dbReference>
<sequence>MKTRYLLGLYVLILILCDISHAQETQSITLKHNNLVLDSISLLNFDKENIRADHTFGIGEELYINLHNIKGFDVKNNLCHFGYKIDISSKDDGTGFKHSSSDFTFTPDPGGNTLYFPLYFDDRFTKEETYTANIFCYDLYDTATKHILKKNLKISFDFCIDSKYTIKRIETTSNELNLSYFTSYFSTNPPVPSRTNVFKYQEKKYKVDYYLKQINDQTKSIDATADIFLVYYGDFNPNSGNYITFNIGSGIRLEHLKTNLHGSFMIGKPSYGGIGKGSYSIVSIVKDNLGKNKLVNTANFYVVDKDSVLNNINYSNINSKQHLDLPKNGEPSLFGRSPIEFKRYIKFHLANIIEGTDYISDKKVRIAFTIDKTGQVINTKVVGCDNKWLEEQIIKIAEGCPTWRPKTVNGQPVPINYSITVGLNLSYD</sequence>
<dbReference type="InterPro" id="IPR037682">
    <property type="entry name" value="TonB_C"/>
</dbReference>
<dbReference type="RefSeq" id="WP_201920222.1">
    <property type="nucleotide sequence ID" value="NZ_BAABAX010000003.1"/>
</dbReference>
<dbReference type="GO" id="GO:0055085">
    <property type="term" value="P:transmembrane transport"/>
    <property type="evidence" value="ECO:0007669"/>
    <property type="project" value="InterPro"/>
</dbReference>
<dbReference type="Pfam" id="PF03544">
    <property type="entry name" value="TonB_C"/>
    <property type="match status" value="1"/>
</dbReference>
<keyword evidence="3" id="KW-1185">Reference proteome</keyword>
<organism evidence="2 3">
    <name type="scientific">Aquimarina mytili</name>
    <dbReference type="NCBI Taxonomy" id="874423"/>
    <lineage>
        <taxon>Bacteria</taxon>
        <taxon>Pseudomonadati</taxon>
        <taxon>Bacteroidota</taxon>
        <taxon>Flavobacteriia</taxon>
        <taxon>Flavobacteriales</taxon>
        <taxon>Flavobacteriaceae</taxon>
        <taxon>Aquimarina</taxon>
    </lineage>
</organism>
<name>A0A936ZRX9_9FLAO</name>
<evidence type="ECO:0000313" key="2">
    <source>
        <dbReference type="EMBL" id="MBL0684302.1"/>
    </source>
</evidence>
<dbReference type="SUPFAM" id="SSF74653">
    <property type="entry name" value="TolA/TonB C-terminal domain"/>
    <property type="match status" value="1"/>
</dbReference>
<dbReference type="EMBL" id="JAERQJ010000004">
    <property type="protein sequence ID" value="MBL0684302.1"/>
    <property type="molecule type" value="Genomic_DNA"/>
</dbReference>
<evidence type="ECO:0000259" key="1">
    <source>
        <dbReference type="Pfam" id="PF03544"/>
    </source>
</evidence>
<dbReference type="Proteomes" id="UP000651057">
    <property type="component" value="Unassembled WGS sequence"/>
</dbReference>